<accession>A0A7R9F935</accession>
<dbReference type="AlphaFoldDB" id="A0A7R9F935"/>
<name>A0A7R9F935_9NEOP</name>
<dbReference type="GO" id="GO:1990023">
    <property type="term" value="C:mitotic spindle midzone"/>
    <property type="evidence" value="ECO:0007669"/>
    <property type="project" value="TreeGrafter"/>
</dbReference>
<feature type="region of interest" description="Disordered" evidence="1">
    <location>
        <begin position="396"/>
        <end position="454"/>
    </location>
</feature>
<sequence>MRQEVNLFEDLKRQNIKTYVQQTRKELSEWWSRCHFANEQKRQFIPFFSDCYTEDLLDLHELEIQKLKTFYESNINMFQLLDKRQKLWDKRLDLENRANDPSRLFENRGGQLLQEEKERKLIQKDLPKIETELLNLARKYENEHNKPFLVNGEDITEIIKRQWDHHKAGKEREKMTRKKARDQQTEVDSKLGTKSTIKLSASKRAYQRGTTPTRAEKKMRLEASRPQTPSQALPSTGRARCVNNRPRGPAKHISRNIFPSKQEDNVQEPLVGSSEADPLISQPQDLSIASSVISYNDFQTRVGRKKVGECVPATLVTVERKEVPATLVTVERKEVPARGLPLVRANWRDSAHHASQERQEFSLALCIEDHLELRSEVGTCRSSVMPGRVLRDRNTPAKYTSEFPNPPTRGTPRMGYTLGKPPRITFTTPTPKRQINPRRDSPMTPKGHPSSNCLTMARGKLPFII</sequence>
<dbReference type="GO" id="GO:0051256">
    <property type="term" value="P:mitotic spindle midzone assembly"/>
    <property type="evidence" value="ECO:0007669"/>
    <property type="project" value="TreeGrafter"/>
</dbReference>
<proteinExistence type="predicted"/>
<dbReference type="Pfam" id="PF03999">
    <property type="entry name" value="MAP65_ASE1"/>
    <property type="match status" value="1"/>
</dbReference>
<evidence type="ECO:0000313" key="2">
    <source>
        <dbReference type="EMBL" id="CAD7448145.1"/>
    </source>
</evidence>
<feature type="compositionally biased region" description="Polar residues" evidence="1">
    <location>
        <begin position="225"/>
        <end position="234"/>
    </location>
</feature>
<dbReference type="EMBL" id="OD569640">
    <property type="protein sequence ID" value="CAD7448145.1"/>
    <property type="molecule type" value="Genomic_DNA"/>
</dbReference>
<dbReference type="GO" id="GO:0008017">
    <property type="term" value="F:microtubule binding"/>
    <property type="evidence" value="ECO:0007669"/>
    <property type="project" value="InterPro"/>
</dbReference>
<dbReference type="GO" id="GO:0005737">
    <property type="term" value="C:cytoplasm"/>
    <property type="evidence" value="ECO:0007669"/>
    <property type="project" value="TreeGrafter"/>
</dbReference>
<evidence type="ECO:0000256" key="1">
    <source>
        <dbReference type="SAM" id="MobiDB-lite"/>
    </source>
</evidence>
<dbReference type="InterPro" id="IPR007145">
    <property type="entry name" value="MAP65_Ase1_PRC1"/>
</dbReference>
<dbReference type="PANTHER" id="PTHR19321:SF41">
    <property type="entry name" value="FASCETTO-RELATED"/>
    <property type="match status" value="1"/>
</dbReference>
<organism evidence="2">
    <name type="scientific">Timema bartmani</name>
    <dbReference type="NCBI Taxonomy" id="61472"/>
    <lineage>
        <taxon>Eukaryota</taxon>
        <taxon>Metazoa</taxon>
        <taxon>Ecdysozoa</taxon>
        <taxon>Arthropoda</taxon>
        <taxon>Hexapoda</taxon>
        <taxon>Insecta</taxon>
        <taxon>Pterygota</taxon>
        <taxon>Neoptera</taxon>
        <taxon>Polyneoptera</taxon>
        <taxon>Phasmatodea</taxon>
        <taxon>Timematodea</taxon>
        <taxon>Timematoidea</taxon>
        <taxon>Timematidae</taxon>
        <taxon>Timema</taxon>
    </lineage>
</organism>
<dbReference type="Gene3D" id="1.20.58.1520">
    <property type="match status" value="1"/>
</dbReference>
<feature type="compositionally biased region" description="Basic and acidic residues" evidence="1">
    <location>
        <begin position="181"/>
        <end position="191"/>
    </location>
</feature>
<protein>
    <recommendedName>
        <fullName evidence="3">Protein regulator of cytokinesis 1</fullName>
    </recommendedName>
</protein>
<gene>
    <name evidence="2" type="ORF">TBIB3V08_LOCUS10435</name>
</gene>
<reference evidence="2" key="1">
    <citation type="submission" date="2020-11" db="EMBL/GenBank/DDBJ databases">
        <authorList>
            <person name="Tran Van P."/>
        </authorList>
    </citation>
    <scope>NUCLEOTIDE SEQUENCE</scope>
</reference>
<evidence type="ECO:0008006" key="3">
    <source>
        <dbReference type="Google" id="ProtNLM"/>
    </source>
</evidence>
<dbReference type="PANTHER" id="PTHR19321">
    <property type="entry name" value="PROTEIN REGULATOR OF CYTOKINESIS 1 PRC1-RELATED"/>
    <property type="match status" value="1"/>
</dbReference>
<feature type="region of interest" description="Disordered" evidence="1">
    <location>
        <begin position="166"/>
        <end position="264"/>
    </location>
</feature>
<feature type="compositionally biased region" description="Basic and acidic residues" evidence="1">
    <location>
        <begin position="214"/>
        <end position="223"/>
    </location>
</feature>